<gene>
    <name evidence="2" type="ORF">GCM10010319_22740</name>
</gene>
<evidence type="ECO:0000313" key="3">
    <source>
        <dbReference type="Proteomes" id="UP001500063"/>
    </source>
</evidence>
<dbReference type="SUPFAM" id="SSF52518">
    <property type="entry name" value="Thiamin diphosphate-binding fold (THDP-binding)"/>
    <property type="match status" value="1"/>
</dbReference>
<organism evidence="2 3">
    <name type="scientific">Streptomyces blastmyceticus</name>
    <dbReference type="NCBI Taxonomy" id="68180"/>
    <lineage>
        <taxon>Bacteria</taxon>
        <taxon>Bacillati</taxon>
        <taxon>Actinomycetota</taxon>
        <taxon>Actinomycetes</taxon>
        <taxon>Kitasatosporales</taxon>
        <taxon>Streptomycetaceae</taxon>
        <taxon>Streptomyces</taxon>
    </lineage>
</organism>
<keyword evidence="3" id="KW-1185">Reference proteome</keyword>
<dbReference type="Gene3D" id="3.40.50.970">
    <property type="match status" value="1"/>
</dbReference>
<protein>
    <recommendedName>
        <fullName evidence="1">Thiamine pyrophosphate enzyme N-terminal TPP-binding domain-containing protein</fullName>
    </recommendedName>
</protein>
<dbReference type="InterPro" id="IPR012001">
    <property type="entry name" value="Thiamin_PyroP_enz_TPP-bd_dom"/>
</dbReference>
<dbReference type="EMBL" id="BAAABW010000013">
    <property type="protein sequence ID" value="GAA0345831.1"/>
    <property type="molecule type" value="Genomic_DNA"/>
</dbReference>
<comment type="caution">
    <text evidence="2">The sequence shown here is derived from an EMBL/GenBank/DDBJ whole genome shotgun (WGS) entry which is preliminary data.</text>
</comment>
<accession>A0ABP3GL10</accession>
<reference evidence="3" key="1">
    <citation type="journal article" date="2019" name="Int. J. Syst. Evol. Microbiol.">
        <title>The Global Catalogue of Microorganisms (GCM) 10K type strain sequencing project: providing services to taxonomists for standard genome sequencing and annotation.</title>
        <authorList>
            <consortium name="The Broad Institute Genomics Platform"/>
            <consortium name="The Broad Institute Genome Sequencing Center for Infectious Disease"/>
            <person name="Wu L."/>
            <person name="Ma J."/>
        </authorList>
    </citation>
    <scope>NUCLEOTIDE SEQUENCE [LARGE SCALE GENOMIC DNA]</scope>
    <source>
        <strain evidence="3">JCM 4565</strain>
    </source>
</reference>
<proteinExistence type="predicted"/>
<sequence>MLQDFPADFRYLLGLQEMVPVGMADAFAQITGRPALVNLHTAPGRGNAQGALYN</sequence>
<feature type="domain" description="Thiamine pyrophosphate enzyme N-terminal TPP-binding" evidence="1">
    <location>
        <begin position="8"/>
        <end position="54"/>
    </location>
</feature>
<evidence type="ECO:0000313" key="2">
    <source>
        <dbReference type="EMBL" id="GAA0345831.1"/>
    </source>
</evidence>
<dbReference type="InterPro" id="IPR029061">
    <property type="entry name" value="THDP-binding"/>
</dbReference>
<name>A0ABP3GL10_9ACTN</name>
<dbReference type="Proteomes" id="UP001500063">
    <property type="component" value="Unassembled WGS sequence"/>
</dbReference>
<dbReference type="CDD" id="cd07035">
    <property type="entry name" value="TPP_PYR_POX_like"/>
    <property type="match status" value="1"/>
</dbReference>
<dbReference type="Pfam" id="PF02776">
    <property type="entry name" value="TPP_enzyme_N"/>
    <property type="match status" value="1"/>
</dbReference>
<evidence type="ECO:0000259" key="1">
    <source>
        <dbReference type="Pfam" id="PF02776"/>
    </source>
</evidence>